<evidence type="ECO:0000256" key="2">
    <source>
        <dbReference type="ARBA" id="ARBA00008361"/>
    </source>
</evidence>
<evidence type="ECO:0000256" key="7">
    <source>
        <dbReference type="ARBA" id="ARBA00022989"/>
    </source>
</evidence>
<evidence type="ECO:0000313" key="12">
    <source>
        <dbReference type="EMBL" id="KAF2619167.1"/>
    </source>
</evidence>
<keyword evidence="6 11" id="KW-0735">Signal-anchor</keyword>
<keyword evidence="9 11" id="KW-0325">Glycoprotein</keyword>
<evidence type="ECO:0000256" key="1">
    <source>
        <dbReference type="ARBA" id="ARBA00004606"/>
    </source>
</evidence>
<evidence type="ECO:0000256" key="11">
    <source>
        <dbReference type="RuleBase" id="RU366043"/>
    </source>
</evidence>
<name>A0A8S9ML14_BRACR</name>
<gene>
    <name evidence="12" type="ORF">F2Q68_00041103</name>
</gene>
<evidence type="ECO:0000256" key="10">
    <source>
        <dbReference type="ARBA" id="ARBA00037847"/>
    </source>
</evidence>
<dbReference type="Proteomes" id="UP000712281">
    <property type="component" value="Unassembled WGS sequence"/>
</dbReference>
<evidence type="ECO:0000313" key="13">
    <source>
        <dbReference type="Proteomes" id="UP000712281"/>
    </source>
</evidence>
<dbReference type="SUPFAM" id="SSF53335">
    <property type="entry name" value="S-adenosyl-L-methionine-dependent methyltransferases"/>
    <property type="match status" value="1"/>
</dbReference>
<evidence type="ECO:0000256" key="4">
    <source>
        <dbReference type="ARBA" id="ARBA00022679"/>
    </source>
</evidence>
<keyword evidence="3 11" id="KW-0489">Methyltransferase</keyword>
<dbReference type="Pfam" id="PF03141">
    <property type="entry name" value="Methyltransf_29"/>
    <property type="match status" value="1"/>
</dbReference>
<accession>A0A8S9ML14</accession>
<keyword evidence="5" id="KW-0812">Transmembrane</keyword>
<dbReference type="GO" id="GO:0016020">
    <property type="term" value="C:membrane"/>
    <property type="evidence" value="ECO:0007669"/>
    <property type="project" value="UniProtKB-SubCell"/>
</dbReference>
<evidence type="ECO:0000256" key="5">
    <source>
        <dbReference type="ARBA" id="ARBA00022692"/>
    </source>
</evidence>
<dbReference type="EC" id="2.1.1.-" evidence="11"/>
<dbReference type="Gene3D" id="3.40.50.150">
    <property type="entry name" value="Vaccinia Virus protein VP39"/>
    <property type="match status" value="1"/>
</dbReference>
<keyword evidence="8" id="KW-0472">Membrane</keyword>
<protein>
    <recommendedName>
        <fullName evidence="11">Methyltransferase</fullName>
        <ecNumber evidence="11">2.1.1.-</ecNumber>
    </recommendedName>
</protein>
<dbReference type="PANTHER" id="PTHR10108:SF1113">
    <property type="entry name" value="METHYLTRANSFERASE"/>
    <property type="match status" value="1"/>
</dbReference>
<evidence type="ECO:0000256" key="6">
    <source>
        <dbReference type="ARBA" id="ARBA00022968"/>
    </source>
</evidence>
<dbReference type="InterPro" id="IPR004159">
    <property type="entry name" value="Put_SAM_MeTrfase"/>
</dbReference>
<comment type="similarity">
    <text evidence="2 11">Belongs to the methyltransferase superfamily.</text>
</comment>
<organism evidence="12 13">
    <name type="scientific">Brassica cretica</name>
    <name type="common">Mustard</name>
    <dbReference type="NCBI Taxonomy" id="69181"/>
    <lineage>
        <taxon>Eukaryota</taxon>
        <taxon>Viridiplantae</taxon>
        <taxon>Streptophyta</taxon>
        <taxon>Embryophyta</taxon>
        <taxon>Tracheophyta</taxon>
        <taxon>Spermatophyta</taxon>
        <taxon>Magnoliopsida</taxon>
        <taxon>eudicotyledons</taxon>
        <taxon>Gunneridae</taxon>
        <taxon>Pentapetalae</taxon>
        <taxon>rosids</taxon>
        <taxon>malvids</taxon>
        <taxon>Brassicales</taxon>
        <taxon>Brassicaceae</taxon>
        <taxon>Brassiceae</taxon>
        <taxon>Brassica</taxon>
    </lineage>
</organism>
<keyword evidence="7" id="KW-1133">Transmembrane helix</keyword>
<comment type="caution">
    <text evidence="12">The sequence shown here is derived from an EMBL/GenBank/DDBJ whole genome shotgun (WGS) entry which is preliminary data.</text>
</comment>
<reference evidence="12" key="1">
    <citation type="submission" date="2019-12" db="EMBL/GenBank/DDBJ databases">
        <title>Genome sequencing and annotation of Brassica cretica.</title>
        <authorList>
            <person name="Studholme D.J."/>
            <person name="Sarris P.F."/>
        </authorList>
    </citation>
    <scope>NUCLEOTIDE SEQUENCE</scope>
    <source>
        <strain evidence="12">PFS-001/15</strain>
        <tissue evidence="12">Leaf</tissue>
    </source>
</reference>
<sequence>MYLMEVDRVLRPGGYWILSGPPINWKVNYKAWQRPREDLQEEQRKIEEAAKLLCWEKKYEHGEIAIWQKRLNDESCRSRQEDPRANFCKTDDTDDVWYKKMEACITPYPETSSSDEVAGGELQVFPDRLNAVPPRISSGSVSGVTADAYEDDNRQWKKHVKAYKRINGLLDTGRYRNIMDMNAGFGGFAAAIESQKLWVMNVVPTIAEKNRLGVVYERGLIGIYHDWCEAFSTYPRTYDLIHANHLFSLYKNKCNADDILLEMDRILRPEGAVIIRDDVDTLIKVKRIISGMRWDSKLVDHEDGPLVNEKVLIAVKQYWVTNSTASH</sequence>
<keyword evidence="4 11" id="KW-0808">Transferase</keyword>
<dbReference type="GO" id="GO:0005768">
    <property type="term" value="C:endosome"/>
    <property type="evidence" value="ECO:0007669"/>
    <property type="project" value="TreeGrafter"/>
</dbReference>
<dbReference type="AlphaFoldDB" id="A0A8S9ML14"/>
<dbReference type="GO" id="GO:0032259">
    <property type="term" value="P:methylation"/>
    <property type="evidence" value="ECO:0007669"/>
    <property type="project" value="UniProtKB-KW"/>
</dbReference>
<dbReference type="GO" id="GO:0008168">
    <property type="term" value="F:methyltransferase activity"/>
    <property type="evidence" value="ECO:0007669"/>
    <property type="project" value="UniProtKB-UniRule"/>
</dbReference>
<evidence type="ECO:0000256" key="9">
    <source>
        <dbReference type="ARBA" id="ARBA00023180"/>
    </source>
</evidence>
<dbReference type="GO" id="GO:0005802">
    <property type="term" value="C:trans-Golgi network"/>
    <property type="evidence" value="ECO:0007669"/>
    <property type="project" value="TreeGrafter"/>
</dbReference>
<dbReference type="EMBL" id="QGKW02000007">
    <property type="protein sequence ID" value="KAF2619167.1"/>
    <property type="molecule type" value="Genomic_DNA"/>
</dbReference>
<evidence type="ECO:0000256" key="8">
    <source>
        <dbReference type="ARBA" id="ARBA00023136"/>
    </source>
</evidence>
<dbReference type="InterPro" id="IPR029063">
    <property type="entry name" value="SAM-dependent_MTases_sf"/>
</dbReference>
<evidence type="ECO:0000256" key="3">
    <source>
        <dbReference type="ARBA" id="ARBA00022603"/>
    </source>
</evidence>
<proteinExistence type="inferred from homology"/>
<comment type="subcellular location">
    <subcellularLocation>
        <location evidence="10">Endomembrane system</location>
        <topology evidence="10">Single-pass membrane protein</topology>
    </subcellularLocation>
    <subcellularLocation>
        <location evidence="1 11">Membrane</location>
        <topology evidence="1 11">Single-pass type II membrane protein</topology>
    </subcellularLocation>
</comment>
<dbReference type="PANTHER" id="PTHR10108">
    <property type="entry name" value="SAM-DEPENDENT METHYLTRANSFERASE"/>
    <property type="match status" value="1"/>
</dbReference>